<keyword evidence="9" id="KW-1185">Reference proteome</keyword>
<dbReference type="PANTHER" id="PTHR43327">
    <property type="entry name" value="STOMATIN-LIKE PROTEIN 2, MITOCHONDRIAL"/>
    <property type="match status" value="1"/>
</dbReference>
<protein>
    <recommendedName>
        <fullName evidence="6">Protein HflK</fullName>
    </recommendedName>
</protein>
<dbReference type="NCBIfam" id="TIGR01933">
    <property type="entry name" value="hflK"/>
    <property type="match status" value="1"/>
</dbReference>
<dbReference type="AlphaFoldDB" id="A0A1M7SAW3"/>
<dbReference type="GO" id="GO:0006508">
    <property type="term" value="P:proteolysis"/>
    <property type="evidence" value="ECO:0007669"/>
    <property type="project" value="UniProtKB-KW"/>
</dbReference>
<keyword evidence="8" id="KW-0645">Protease</keyword>
<dbReference type="OrthoDB" id="9779595at2"/>
<dbReference type="Proteomes" id="UP000184207">
    <property type="component" value="Unassembled WGS sequence"/>
</dbReference>
<dbReference type="Gene3D" id="3.30.479.30">
    <property type="entry name" value="Band 7 domain"/>
    <property type="match status" value="1"/>
</dbReference>
<evidence type="ECO:0000256" key="2">
    <source>
        <dbReference type="ARBA" id="ARBA00006971"/>
    </source>
</evidence>
<gene>
    <name evidence="8" type="ORF">SAMN02745226_00671</name>
</gene>
<dbReference type="GO" id="GO:0008233">
    <property type="term" value="F:peptidase activity"/>
    <property type="evidence" value="ECO:0007669"/>
    <property type="project" value="UniProtKB-KW"/>
</dbReference>
<dbReference type="PRINTS" id="PR00721">
    <property type="entry name" value="STOMATIN"/>
</dbReference>
<evidence type="ECO:0000313" key="9">
    <source>
        <dbReference type="Proteomes" id="UP000184207"/>
    </source>
</evidence>
<evidence type="ECO:0000256" key="6">
    <source>
        <dbReference type="RuleBase" id="RU364113"/>
    </source>
</evidence>
<dbReference type="EMBL" id="FRDJ01000003">
    <property type="protein sequence ID" value="SHN55585.1"/>
    <property type="molecule type" value="Genomic_DNA"/>
</dbReference>
<evidence type="ECO:0000256" key="1">
    <source>
        <dbReference type="ARBA" id="ARBA00004370"/>
    </source>
</evidence>
<dbReference type="InterPro" id="IPR050710">
    <property type="entry name" value="Band7/mec-2_domain"/>
</dbReference>
<keyword evidence="3" id="KW-0812">Transmembrane</keyword>
<comment type="similarity">
    <text evidence="2 6">Belongs to the band 7/mec-2 family. HflK subfamily.</text>
</comment>
<comment type="subunit">
    <text evidence="6">HflC and HflK may interact to form a multimeric complex.</text>
</comment>
<evidence type="ECO:0000256" key="5">
    <source>
        <dbReference type="ARBA" id="ARBA00023136"/>
    </source>
</evidence>
<dbReference type="RefSeq" id="WP_072758354.1">
    <property type="nucleotide sequence ID" value="NZ_FRDJ01000003.1"/>
</dbReference>
<dbReference type="CDD" id="cd03404">
    <property type="entry name" value="SPFH_HflK"/>
    <property type="match status" value="1"/>
</dbReference>
<dbReference type="InterPro" id="IPR010201">
    <property type="entry name" value="HflK"/>
</dbReference>
<dbReference type="InterPro" id="IPR036013">
    <property type="entry name" value="Band_7/SPFH_dom_sf"/>
</dbReference>
<evidence type="ECO:0000256" key="3">
    <source>
        <dbReference type="ARBA" id="ARBA00022692"/>
    </source>
</evidence>
<keyword evidence="5" id="KW-0472">Membrane</keyword>
<proteinExistence type="inferred from homology"/>
<dbReference type="Pfam" id="PF01145">
    <property type="entry name" value="Band_7"/>
    <property type="match status" value="1"/>
</dbReference>
<sequence length="308" mass="34403">MSTKRSTILLTILIVLVVIYFGTGVYQVGPSEVALIKTFGKYSHTTGPGIHAHAPYPFQSHVIVDVQTVRKQEIGFRTVRPGQYASEEEEALALTEDGNIVSVEAVVQFRVSDPIKFAFKVDNPEALVKFSTESALRERIARRTVDEILTAERDTVSSEVREIVQKLLDSYDVGIYVINVLLQEVVPPAPVISAFDDVNNAKQDKERYINEALKYANNLIPKVEGEAKKIILEAEAYAQEKILQATGETQRFLSILNEYKKAPKITETRLRIETLEQVLPKARTIITLDDSQKITFLNLDNLLGGGSK</sequence>
<comment type="function">
    <text evidence="6">HflC and HflK could encode or regulate a protease.</text>
</comment>
<dbReference type="InterPro" id="IPR001107">
    <property type="entry name" value="Band_7"/>
</dbReference>
<evidence type="ECO:0000313" key="8">
    <source>
        <dbReference type="EMBL" id="SHN55585.1"/>
    </source>
</evidence>
<dbReference type="PANTHER" id="PTHR43327:SF2">
    <property type="entry name" value="MODULATOR OF FTSH PROTEASE HFLK"/>
    <property type="match status" value="1"/>
</dbReference>
<feature type="domain" description="Band 7" evidence="7">
    <location>
        <begin position="23"/>
        <end position="199"/>
    </location>
</feature>
<comment type="subcellular location">
    <subcellularLocation>
        <location evidence="1 6">Membrane</location>
    </subcellularLocation>
</comment>
<keyword evidence="4" id="KW-1133">Transmembrane helix</keyword>
<evidence type="ECO:0000256" key="4">
    <source>
        <dbReference type="ARBA" id="ARBA00022989"/>
    </source>
</evidence>
<dbReference type="STRING" id="1121883.SAMN02745226_00671"/>
<dbReference type="SMART" id="SM00244">
    <property type="entry name" value="PHB"/>
    <property type="match status" value="1"/>
</dbReference>
<name>A0A1M7SAW3_FERGO</name>
<dbReference type="SUPFAM" id="SSF117892">
    <property type="entry name" value="Band 7/SPFH domain"/>
    <property type="match status" value="1"/>
</dbReference>
<evidence type="ECO:0000259" key="7">
    <source>
        <dbReference type="SMART" id="SM00244"/>
    </source>
</evidence>
<dbReference type="InterPro" id="IPR001972">
    <property type="entry name" value="Stomatin_HflK_fam"/>
</dbReference>
<organism evidence="8 9">
    <name type="scientific">Fervidobacterium gondwanense DSM 13020</name>
    <dbReference type="NCBI Taxonomy" id="1121883"/>
    <lineage>
        <taxon>Bacteria</taxon>
        <taxon>Thermotogati</taxon>
        <taxon>Thermotogota</taxon>
        <taxon>Thermotogae</taxon>
        <taxon>Thermotogales</taxon>
        <taxon>Fervidobacteriaceae</taxon>
        <taxon>Fervidobacterium</taxon>
    </lineage>
</organism>
<dbReference type="GO" id="GO:0016020">
    <property type="term" value="C:membrane"/>
    <property type="evidence" value="ECO:0007669"/>
    <property type="project" value="UniProtKB-SubCell"/>
</dbReference>
<reference evidence="9" key="1">
    <citation type="submission" date="2016-12" db="EMBL/GenBank/DDBJ databases">
        <authorList>
            <person name="Varghese N."/>
            <person name="Submissions S."/>
        </authorList>
    </citation>
    <scope>NUCLEOTIDE SEQUENCE [LARGE SCALE GENOMIC DNA]</scope>
    <source>
        <strain evidence="9">DSM 13020</strain>
    </source>
</reference>
<keyword evidence="8" id="KW-0378">Hydrolase</keyword>
<accession>A0A1M7SAW3</accession>